<gene>
    <name evidence="2" type="ORF">TIFTF001_013146</name>
</gene>
<keyword evidence="3" id="KW-1185">Reference proteome</keyword>
<dbReference type="PANTHER" id="PTHR31672:SF13">
    <property type="entry name" value="F-BOX PROTEIN CPR30-LIKE"/>
    <property type="match status" value="1"/>
</dbReference>
<sequence length="195" mass="21801">MDGMGGVKSYRCDGIICLVHDDNLILCNPAIKEVRFLPTSGLLGSGYGCKGVGFEYDCRVNDYNVIIFAISFAWRPSFVSKLYSLSTNSWKEIKGCLDSQSIEVWVLMNDCLDGIGGDCTLIKQLVIEPVACPVAFWKSDEILMKSRKGKLVSYNLRNRKLRNICISGVDRIISWALVRSLVSVKAKVEVYRQSN</sequence>
<organism evidence="2 3">
    <name type="scientific">Ficus carica</name>
    <name type="common">Common fig</name>
    <dbReference type="NCBI Taxonomy" id="3494"/>
    <lineage>
        <taxon>Eukaryota</taxon>
        <taxon>Viridiplantae</taxon>
        <taxon>Streptophyta</taxon>
        <taxon>Embryophyta</taxon>
        <taxon>Tracheophyta</taxon>
        <taxon>Spermatophyta</taxon>
        <taxon>Magnoliopsida</taxon>
        <taxon>eudicotyledons</taxon>
        <taxon>Gunneridae</taxon>
        <taxon>Pentapetalae</taxon>
        <taxon>rosids</taxon>
        <taxon>fabids</taxon>
        <taxon>Rosales</taxon>
        <taxon>Moraceae</taxon>
        <taxon>Ficeae</taxon>
        <taxon>Ficus</taxon>
    </lineage>
</organism>
<evidence type="ECO:0000259" key="1">
    <source>
        <dbReference type="Pfam" id="PF07734"/>
    </source>
</evidence>
<dbReference type="InterPro" id="IPR006527">
    <property type="entry name" value="F-box-assoc_dom_typ1"/>
</dbReference>
<evidence type="ECO:0000313" key="2">
    <source>
        <dbReference type="EMBL" id="GMN43946.1"/>
    </source>
</evidence>
<feature type="domain" description="F-box associated beta-propeller type 1" evidence="1">
    <location>
        <begin position="9"/>
        <end position="98"/>
    </location>
</feature>
<dbReference type="NCBIfam" id="TIGR01640">
    <property type="entry name" value="F_box_assoc_1"/>
    <property type="match status" value="1"/>
</dbReference>
<dbReference type="PANTHER" id="PTHR31672">
    <property type="entry name" value="BNACNNG10540D PROTEIN"/>
    <property type="match status" value="1"/>
</dbReference>
<protein>
    <recommendedName>
        <fullName evidence="1">F-box associated beta-propeller type 1 domain-containing protein</fullName>
    </recommendedName>
</protein>
<dbReference type="InterPro" id="IPR017451">
    <property type="entry name" value="F-box-assoc_interact_dom"/>
</dbReference>
<dbReference type="InterPro" id="IPR050796">
    <property type="entry name" value="SCF_F-box_component"/>
</dbReference>
<comment type="caution">
    <text evidence="2">The sequence shown here is derived from an EMBL/GenBank/DDBJ whole genome shotgun (WGS) entry which is preliminary data.</text>
</comment>
<proteinExistence type="predicted"/>
<dbReference type="Proteomes" id="UP001187192">
    <property type="component" value="Unassembled WGS sequence"/>
</dbReference>
<accession>A0AA88D5P9</accession>
<dbReference type="AlphaFoldDB" id="A0AA88D5P9"/>
<dbReference type="EMBL" id="BTGU01000017">
    <property type="protein sequence ID" value="GMN43946.1"/>
    <property type="molecule type" value="Genomic_DNA"/>
</dbReference>
<name>A0AA88D5P9_FICCA</name>
<dbReference type="Pfam" id="PF07734">
    <property type="entry name" value="FBA_1"/>
    <property type="match status" value="1"/>
</dbReference>
<reference evidence="2" key="1">
    <citation type="submission" date="2023-07" db="EMBL/GenBank/DDBJ databases">
        <title>draft genome sequence of fig (Ficus carica).</title>
        <authorList>
            <person name="Takahashi T."/>
            <person name="Nishimura K."/>
        </authorList>
    </citation>
    <scope>NUCLEOTIDE SEQUENCE</scope>
</reference>
<evidence type="ECO:0000313" key="3">
    <source>
        <dbReference type="Proteomes" id="UP001187192"/>
    </source>
</evidence>